<organism evidence="1 2">
    <name type="scientific">Achromobacter marplatensis</name>
    <dbReference type="NCBI Taxonomy" id="470868"/>
    <lineage>
        <taxon>Bacteria</taxon>
        <taxon>Pseudomonadati</taxon>
        <taxon>Pseudomonadota</taxon>
        <taxon>Betaproteobacteria</taxon>
        <taxon>Burkholderiales</taxon>
        <taxon>Alcaligenaceae</taxon>
        <taxon>Achromobacter</taxon>
    </lineage>
</organism>
<evidence type="ECO:0008006" key="3">
    <source>
        <dbReference type="Google" id="ProtNLM"/>
    </source>
</evidence>
<evidence type="ECO:0000313" key="1">
    <source>
        <dbReference type="EMBL" id="MDH2051241.1"/>
    </source>
</evidence>
<evidence type="ECO:0000313" key="2">
    <source>
        <dbReference type="Proteomes" id="UP001161276"/>
    </source>
</evidence>
<dbReference type="EMBL" id="JAOCKG010000004">
    <property type="protein sequence ID" value="MDH2051241.1"/>
    <property type="molecule type" value="Genomic_DNA"/>
</dbReference>
<gene>
    <name evidence="1" type="ORF">N5K24_12585</name>
</gene>
<dbReference type="AlphaFoldDB" id="A0AA42WBH7"/>
<dbReference type="InterPro" id="IPR027396">
    <property type="entry name" value="DsrEFH-like"/>
</dbReference>
<accession>A0AA42WBH7</accession>
<sequence length="98" mass="10533">MNVLIHAPSSAALARARNNVANLLKVRPDAHVRLVLNGPAVAAALDGDSHDTDALTWLCPNTMATVGREVREPMSVLPAAAILLLVQWQSEGWLYVRA</sequence>
<proteinExistence type="predicted"/>
<reference evidence="1" key="1">
    <citation type="submission" date="2022-09" db="EMBL/GenBank/DDBJ databases">
        <title>Intensive care unit water sources are persistently colonized with multi-drug resistant bacteria and are the site of extensive horizontal gene transfer of antibiotic resistance genes.</title>
        <authorList>
            <person name="Diorio-Toth L."/>
        </authorList>
    </citation>
    <scope>NUCLEOTIDE SEQUENCE</scope>
    <source>
        <strain evidence="1">GD03676</strain>
    </source>
</reference>
<dbReference type="Gene3D" id="3.40.1260.10">
    <property type="entry name" value="DsrEFH-like"/>
    <property type="match status" value="1"/>
</dbReference>
<dbReference type="RefSeq" id="WP_050449386.1">
    <property type="nucleotide sequence ID" value="NZ_JAOCKG010000004.1"/>
</dbReference>
<comment type="caution">
    <text evidence="1">The sequence shown here is derived from an EMBL/GenBank/DDBJ whole genome shotgun (WGS) entry which is preliminary data.</text>
</comment>
<dbReference type="SUPFAM" id="SSF75169">
    <property type="entry name" value="DsrEFH-like"/>
    <property type="match status" value="1"/>
</dbReference>
<name>A0AA42WBH7_9BURK</name>
<dbReference type="Proteomes" id="UP001161276">
    <property type="component" value="Unassembled WGS sequence"/>
</dbReference>
<protein>
    <recommendedName>
        <fullName evidence="3">Intracellular sulfur oxidation DsrE/DsrF family protein</fullName>
    </recommendedName>
</protein>